<dbReference type="OrthoDB" id="2161425at2"/>
<keyword evidence="4" id="KW-0479">Metal-binding</keyword>
<comment type="similarity">
    <text evidence="1">In the C-terminal section; belongs to the transposase 35 family.</text>
</comment>
<dbReference type="GO" id="GO:0032196">
    <property type="term" value="P:transposition"/>
    <property type="evidence" value="ECO:0007669"/>
    <property type="project" value="UniProtKB-KW"/>
</dbReference>
<gene>
    <name evidence="11" type="ORF">CLV38_1219</name>
</gene>
<evidence type="ECO:0000256" key="3">
    <source>
        <dbReference type="ARBA" id="ARBA00022578"/>
    </source>
</evidence>
<dbReference type="PANTHER" id="PTHR30405">
    <property type="entry name" value="TRANSPOSASE"/>
    <property type="match status" value="1"/>
</dbReference>
<keyword evidence="5" id="KW-0862">Zinc</keyword>
<keyword evidence="3" id="KW-0815">Transposition</keyword>
<evidence type="ECO:0000256" key="1">
    <source>
        <dbReference type="ARBA" id="ARBA00008761"/>
    </source>
</evidence>
<accession>A0A2T0W3R4</accession>
<dbReference type="Pfam" id="PF12323">
    <property type="entry name" value="HTH_OrfB_IS605"/>
    <property type="match status" value="1"/>
</dbReference>
<name>A0A2T0W3R4_9LACT</name>
<evidence type="ECO:0000259" key="8">
    <source>
        <dbReference type="Pfam" id="PF01385"/>
    </source>
</evidence>
<evidence type="ECO:0000256" key="4">
    <source>
        <dbReference type="ARBA" id="ARBA00022723"/>
    </source>
</evidence>
<dbReference type="InterPro" id="IPR021027">
    <property type="entry name" value="Transposase_put_HTH"/>
</dbReference>
<evidence type="ECO:0000256" key="7">
    <source>
        <dbReference type="ARBA" id="ARBA00023172"/>
    </source>
</evidence>
<evidence type="ECO:0000313" key="11">
    <source>
        <dbReference type="EMBL" id="PRY80119.1"/>
    </source>
</evidence>
<feature type="domain" description="Transposase putative helix-turn-helix" evidence="10">
    <location>
        <begin position="2"/>
        <end position="43"/>
    </location>
</feature>
<dbReference type="InterPro" id="IPR010095">
    <property type="entry name" value="Cas12f1-like_TNB"/>
</dbReference>
<dbReference type="Pfam" id="PF01385">
    <property type="entry name" value="OrfB_IS605"/>
    <property type="match status" value="1"/>
</dbReference>
<dbReference type="InterPro" id="IPR051399">
    <property type="entry name" value="RNA-guided_DNA_endo/Transpos"/>
</dbReference>
<evidence type="ECO:0000259" key="10">
    <source>
        <dbReference type="Pfam" id="PF12323"/>
    </source>
</evidence>
<keyword evidence="12" id="KW-1185">Reference proteome</keyword>
<feature type="domain" description="Probable transposase IS891/IS1136/IS1341" evidence="8">
    <location>
        <begin position="166"/>
        <end position="290"/>
    </location>
</feature>
<dbReference type="GO" id="GO:0003677">
    <property type="term" value="F:DNA binding"/>
    <property type="evidence" value="ECO:0007669"/>
    <property type="project" value="UniProtKB-KW"/>
</dbReference>
<dbReference type="Pfam" id="PF07282">
    <property type="entry name" value="Cas12f1-like_TNB"/>
    <property type="match status" value="1"/>
</dbReference>
<dbReference type="NCBIfam" id="NF040570">
    <property type="entry name" value="guided_TnpB"/>
    <property type="match status" value="1"/>
</dbReference>
<feature type="domain" description="Cas12f1-like TNB" evidence="9">
    <location>
        <begin position="302"/>
        <end position="368"/>
    </location>
</feature>
<dbReference type="RefSeq" id="WP_106194885.1">
    <property type="nucleotide sequence ID" value="NZ_PVTO01000021.1"/>
</dbReference>
<comment type="similarity">
    <text evidence="2">In the N-terminal section; belongs to the transposase 2 family.</text>
</comment>
<evidence type="ECO:0000256" key="6">
    <source>
        <dbReference type="ARBA" id="ARBA00023125"/>
    </source>
</evidence>
<dbReference type="AlphaFoldDB" id="A0A2T0W3R4"/>
<evidence type="ECO:0000313" key="12">
    <source>
        <dbReference type="Proteomes" id="UP000238205"/>
    </source>
</evidence>
<dbReference type="NCBIfam" id="TIGR01766">
    <property type="entry name" value="IS200/IS605 family accessory protein TnpB-like domain"/>
    <property type="match status" value="1"/>
</dbReference>
<dbReference type="Proteomes" id="UP000238205">
    <property type="component" value="Unassembled WGS sequence"/>
</dbReference>
<keyword evidence="7" id="KW-0233">DNA recombination</keyword>
<dbReference type="GO" id="GO:0046872">
    <property type="term" value="F:metal ion binding"/>
    <property type="evidence" value="ECO:0007669"/>
    <property type="project" value="UniProtKB-KW"/>
</dbReference>
<evidence type="ECO:0000256" key="5">
    <source>
        <dbReference type="ARBA" id="ARBA00022833"/>
    </source>
</evidence>
<comment type="caution">
    <text evidence="11">The sequence shown here is derived from an EMBL/GenBank/DDBJ whole genome shotgun (WGS) entry which is preliminary data.</text>
</comment>
<dbReference type="PANTHER" id="PTHR30405:SF25">
    <property type="entry name" value="RNA-GUIDED DNA ENDONUCLEASE INSQ-RELATED"/>
    <property type="match status" value="1"/>
</dbReference>
<organism evidence="11 12">
    <name type="scientific">Alkalibacterium olivapovliticus</name>
    <dbReference type="NCBI Taxonomy" id="99907"/>
    <lineage>
        <taxon>Bacteria</taxon>
        <taxon>Bacillati</taxon>
        <taxon>Bacillota</taxon>
        <taxon>Bacilli</taxon>
        <taxon>Lactobacillales</taxon>
        <taxon>Carnobacteriaceae</taxon>
        <taxon>Alkalibacterium</taxon>
    </lineage>
</organism>
<keyword evidence="6" id="KW-0238">DNA-binding</keyword>
<proteinExistence type="inferred from homology"/>
<sequence>MLYGIKGQLTLKPTQQAQVLQNIGNARFVWNQFLNMWNQRYGNNPSLPTLGEYDLNKLLPTLKKEYAFLKLSDSTSLQQVSSELAGAFKQFFTNKGHFKHPRFKGKYHARQSYTSKNVNNAIRYENGYLRLPKIGFVRFRCGQTIKGNIKRATICLTPSGIFECSLLVEDESQVITTKTNQSVGIDMGVADLMVLSTGDKMPTIRYDKLLSGKRLYWEKRVARRARLAKAKDIPLSEAKNYQKAKQQRAKVFQKEKNQRMDRLHKLTTTLVKEFDVIVLEDLNTSKMMKNSQLARSIAAQSWREIRTMLAYKCVKYGKELIVVNPYKTSQICSSCGHDGGKQELSIREWLCTSCHDHHDRDINAAKNILSIGLGQALVNQPKPLPVYP</sequence>
<dbReference type="InterPro" id="IPR001959">
    <property type="entry name" value="Transposase"/>
</dbReference>
<protein>
    <submittedName>
        <fullName evidence="11">Putative transposase</fullName>
    </submittedName>
</protein>
<dbReference type="EMBL" id="PVTO01000021">
    <property type="protein sequence ID" value="PRY80119.1"/>
    <property type="molecule type" value="Genomic_DNA"/>
</dbReference>
<evidence type="ECO:0000256" key="2">
    <source>
        <dbReference type="ARBA" id="ARBA00011044"/>
    </source>
</evidence>
<dbReference type="GO" id="GO:0006310">
    <property type="term" value="P:DNA recombination"/>
    <property type="evidence" value="ECO:0007669"/>
    <property type="project" value="UniProtKB-KW"/>
</dbReference>
<reference evidence="11 12" key="1">
    <citation type="submission" date="2018-03" db="EMBL/GenBank/DDBJ databases">
        <title>Genomic Encyclopedia of Archaeal and Bacterial Type Strains, Phase II (KMG-II): from individual species to whole genera.</title>
        <authorList>
            <person name="Goeker M."/>
        </authorList>
    </citation>
    <scope>NUCLEOTIDE SEQUENCE [LARGE SCALE GENOMIC DNA]</scope>
    <source>
        <strain evidence="11 12">DSM 13175</strain>
    </source>
</reference>
<evidence type="ECO:0000259" key="9">
    <source>
        <dbReference type="Pfam" id="PF07282"/>
    </source>
</evidence>